<keyword evidence="3" id="KW-1185">Reference proteome</keyword>
<proteinExistence type="predicted"/>
<evidence type="ECO:0000313" key="2">
    <source>
        <dbReference type="EMBL" id="WVZ08530.1"/>
    </source>
</evidence>
<evidence type="ECO:0000256" key="1">
    <source>
        <dbReference type="SAM" id="MobiDB-lite"/>
    </source>
</evidence>
<name>A0AAQ3NGG3_VIGMU</name>
<dbReference type="AlphaFoldDB" id="A0AAQ3NGG3"/>
<reference evidence="2 3" key="1">
    <citation type="journal article" date="2023" name="Life. Sci Alliance">
        <title>Evolutionary insights into 3D genome organization and epigenetic landscape of Vigna mungo.</title>
        <authorList>
            <person name="Junaid A."/>
            <person name="Singh B."/>
            <person name="Bhatia S."/>
        </authorList>
    </citation>
    <scope>NUCLEOTIDE SEQUENCE [LARGE SCALE GENOMIC DNA]</scope>
    <source>
        <strain evidence="2">Urdbean</strain>
    </source>
</reference>
<accession>A0AAQ3NGG3</accession>
<feature type="region of interest" description="Disordered" evidence="1">
    <location>
        <begin position="134"/>
        <end position="162"/>
    </location>
</feature>
<feature type="compositionally biased region" description="Basic residues" evidence="1">
    <location>
        <begin position="140"/>
        <end position="154"/>
    </location>
</feature>
<organism evidence="2 3">
    <name type="scientific">Vigna mungo</name>
    <name type="common">Black gram</name>
    <name type="synonym">Phaseolus mungo</name>
    <dbReference type="NCBI Taxonomy" id="3915"/>
    <lineage>
        <taxon>Eukaryota</taxon>
        <taxon>Viridiplantae</taxon>
        <taxon>Streptophyta</taxon>
        <taxon>Embryophyta</taxon>
        <taxon>Tracheophyta</taxon>
        <taxon>Spermatophyta</taxon>
        <taxon>Magnoliopsida</taxon>
        <taxon>eudicotyledons</taxon>
        <taxon>Gunneridae</taxon>
        <taxon>Pentapetalae</taxon>
        <taxon>rosids</taxon>
        <taxon>fabids</taxon>
        <taxon>Fabales</taxon>
        <taxon>Fabaceae</taxon>
        <taxon>Papilionoideae</taxon>
        <taxon>50 kb inversion clade</taxon>
        <taxon>NPAAA clade</taxon>
        <taxon>indigoferoid/millettioid clade</taxon>
        <taxon>Phaseoleae</taxon>
        <taxon>Vigna</taxon>
    </lineage>
</organism>
<sequence>MLLRRTAATGRTSTTKREVLPRRSPFLSRNVVSISISLASWPQFSSSCVHHRAATIRPPPSPPLSPTKRCPTWVALFLARTTGVFSPSAVFAIVPTPLHRRSAAFASVLCYHVIMLAGLMKKIASTTMGSCASNPNTKVSGHKKRKHKSGKRRGNIPTSLPEMPLKRVSNAESLVGDFNLSDFVNLDFENDASAPCRRSEVSNMKFHLTQLRYHSQIDANGSSEKFLYRTKAGLQIPGSTQEKPSSGTWTLQVMVASALVCWPVWNLLCVKRMSGRIHDYFGKPESLNRCFTLKHMPLESQQPKLVASLITLVGFFVHHCFEKFYGLLSGLCYW</sequence>
<gene>
    <name evidence="2" type="ORF">V8G54_021876</name>
</gene>
<dbReference type="Proteomes" id="UP001374535">
    <property type="component" value="Chromosome 6"/>
</dbReference>
<dbReference type="EMBL" id="CP144695">
    <property type="protein sequence ID" value="WVZ08530.1"/>
    <property type="molecule type" value="Genomic_DNA"/>
</dbReference>
<protein>
    <submittedName>
        <fullName evidence="2">Uncharacterized protein</fullName>
    </submittedName>
</protein>
<evidence type="ECO:0000313" key="3">
    <source>
        <dbReference type="Proteomes" id="UP001374535"/>
    </source>
</evidence>